<gene>
    <name evidence="3" type="primary">WBGene00105542</name>
</gene>
<evidence type="ECO:0000256" key="2">
    <source>
        <dbReference type="SAM" id="SignalP"/>
    </source>
</evidence>
<dbReference type="Proteomes" id="UP000005239">
    <property type="component" value="Unassembled WGS sequence"/>
</dbReference>
<reference evidence="3" key="2">
    <citation type="submission" date="2022-06" db="UniProtKB">
        <authorList>
            <consortium name="EnsemblMetazoa"/>
        </authorList>
    </citation>
    <scope>IDENTIFICATION</scope>
    <source>
        <strain evidence="3">PS312</strain>
    </source>
</reference>
<keyword evidence="2" id="KW-0732">Signal</keyword>
<protein>
    <submittedName>
        <fullName evidence="3">Uncharacterized protein</fullName>
    </submittedName>
</protein>
<dbReference type="EnsemblMetazoa" id="PPA15988.1">
    <property type="protein sequence ID" value="PPA15988.1"/>
    <property type="gene ID" value="WBGene00105542"/>
</dbReference>
<proteinExistence type="predicted"/>
<evidence type="ECO:0000256" key="1">
    <source>
        <dbReference type="SAM" id="MobiDB-lite"/>
    </source>
</evidence>
<name>A0A2A6BCH3_PRIPA</name>
<feature type="signal peptide" evidence="2">
    <location>
        <begin position="1"/>
        <end position="20"/>
    </location>
</feature>
<evidence type="ECO:0000313" key="3">
    <source>
        <dbReference type="EnsemblMetazoa" id="PPA15988.1"/>
    </source>
</evidence>
<accession>A0A8R1YB41</accession>
<accession>A0A2A6BCH3</accession>
<feature type="region of interest" description="Disordered" evidence="1">
    <location>
        <begin position="125"/>
        <end position="243"/>
    </location>
</feature>
<evidence type="ECO:0000313" key="4">
    <source>
        <dbReference type="Proteomes" id="UP000005239"/>
    </source>
</evidence>
<feature type="compositionally biased region" description="Basic and acidic residues" evidence="1">
    <location>
        <begin position="149"/>
        <end position="192"/>
    </location>
</feature>
<organism evidence="3 4">
    <name type="scientific">Pristionchus pacificus</name>
    <name type="common">Parasitic nematode worm</name>
    <dbReference type="NCBI Taxonomy" id="54126"/>
    <lineage>
        <taxon>Eukaryota</taxon>
        <taxon>Metazoa</taxon>
        <taxon>Ecdysozoa</taxon>
        <taxon>Nematoda</taxon>
        <taxon>Chromadorea</taxon>
        <taxon>Rhabditida</taxon>
        <taxon>Rhabditina</taxon>
        <taxon>Diplogasteromorpha</taxon>
        <taxon>Diplogasteroidea</taxon>
        <taxon>Neodiplogasteridae</taxon>
        <taxon>Pristionchus</taxon>
    </lineage>
</organism>
<feature type="compositionally biased region" description="Low complexity" evidence="1">
    <location>
        <begin position="130"/>
        <end position="141"/>
    </location>
</feature>
<dbReference type="AlphaFoldDB" id="A0A2A6BCH3"/>
<reference evidence="4" key="1">
    <citation type="journal article" date="2008" name="Nat. Genet.">
        <title>The Pristionchus pacificus genome provides a unique perspective on nematode lifestyle and parasitism.</title>
        <authorList>
            <person name="Dieterich C."/>
            <person name="Clifton S.W."/>
            <person name="Schuster L.N."/>
            <person name="Chinwalla A."/>
            <person name="Delehaunty K."/>
            <person name="Dinkelacker I."/>
            <person name="Fulton L."/>
            <person name="Fulton R."/>
            <person name="Godfrey J."/>
            <person name="Minx P."/>
            <person name="Mitreva M."/>
            <person name="Roeseler W."/>
            <person name="Tian H."/>
            <person name="Witte H."/>
            <person name="Yang S.P."/>
            <person name="Wilson R.K."/>
            <person name="Sommer R.J."/>
        </authorList>
    </citation>
    <scope>NUCLEOTIDE SEQUENCE [LARGE SCALE GENOMIC DNA]</scope>
    <source>
        <strain evidence="4">PS312</strain>
    </source>
</reference>
<feature type="chain" id="PRO_5043702706" evidence="2">
    <location>
        <begin position="21"/>
        <end position="243"/>
    </location>
</feature>
<keyword evidence="4" id="KW-1185">Reference proteome</keyword>
<sequence>MRLVYLTLITFVLLAVTIDGAKKKKNNHRDRDEGSSRQQLTEDVYNWFIEEATHWPQRGGDREAERQQKRKGSLVDVVNCTINNFSLQTSQNSIIDPRQVAMYAEIEIHRSGRSRRAENTLQKAKEMDELPLNNNNNQQEPPARHRPRRDGNTLHKAKEMDEIPLKTSNVEKAHKSRSRRAENEHAHTREVILTRAQELNDGEKMPLEIDENTGSRPDYRKKSRTRRENGEIVMGKAQEVIDR</sequence>